<keyword evidence="5" id="KW-0720">Serine protease</keyword>
<dbReference type="PANTHER" id="PTHR30237:SF2">
    <property type="entry name" value="MUREIN TETRAPEPTIDE CARBOXYPEPTIDASE"/>
    <property type="match status" value="1"/>
</dbReference>
<evidence type="ECO:0000256" key="2">
    <source>
        <dbReference type="ARBA" id="ARBA00022645"/>
    </source>
</evidence>
<sequence>MTPSITVPGSPSVAVPDGVPGTRNGISPGTAPGVSPATVGPDGAGLHLRIVSPAMPTLSYLPDRVRRAERALTAAGYTFSYGANAFQVAADGITAGTPAQRAADVMAAFADPSVDAILAADAGLGTRDILDRLDAATIAANPKPFIGYCDNVFLNQYLASVAGIGSLYGCTLMVHLGEAGGAYPETLDHLGRALSGAGPLACPPMPSRTGEVIDWYVPERESRPRRRLPGGWTWLRPGAGRGPFLGGEITLIPELVRSFGMSLDGAVLFWDVSYHRLPVPPLFEKLCESADLGRLAGMVVGAHPLVPDGEWAATVAGLLDRHLPWADFPVLANADLSHLCPSWTVPFGAEAVLASPGGLVFPRGHDAAGPVAAPAVPAARTAASGR</sequence>
<organism evidence="9 10">
    <name type="scientific">Sphaerisporangium rufum</name>
    <dbReference type="NCBI Taxonomy" id="1381558"/>
    <lineage>
        <taxon>Bacteria</taxon>
        <taxon>Bacillati</taxon>
        <taxon>Actinomycetota</taxon>
        <taxon>Actinomycetes</taxon>
        <taxon>Streptosporangiales</taxon>
        <taxon>Streptosporangiaceae</taxon>
        <taxon>Sphaerisporangium</taxon>
    </lineage>
</organism>
<keyword evidence="4" id="KW-0378">Hydrolase</keyword>
<evidence type="ECO:0000313" key="10">
    <source>
        <dbReference type="Proteomes" id="UP000655287"/>
    </source>
</evidence>
<accession>A0A919UX23</accession>
<keyword evidence="3" id="KW-0645">Protease</keyword>
<protein>
    <recommendedName>
        <fullName evidence="11">LD-carboxypeptidase</fullName>
    </recommendedName>
</protein>
<evidence type="ECO:0000259" key="8">
    <source>
        <dbReference type="Pfam" id="PF17676"/>
    </source>
</evidence>
<comment type="similarity">
    <text evidence="1">Belongs to the peptidase S66 family.</text>
</comment>
<dbReference type="Gene3D" id="3.40.50.10740">
    <property type="entry name" value="Class I glutamine amidotransferase-like"/>
    <property type="match status" value="1"/>
</dbReference>
<evidence type="ECO:0008006" key="11">
    <source>
        <dbReference type="Google" id="ProtNLM"/>
    </source>
</evidence>
<gene>
    <name evidence="9" type="ORF">Sru01_15680</name>
</gene>
<name>A0A919UX23_9ACTN</name>
<dbReference type="AlphaFoldDB" id="A0A919UX23"/>
<dbReference type="InterPro" id="IPR003507">
    <property type="entry name" value="S66_fam"/>
</dbReference>
<dbReference type="GO" id="GO:0004180">
    <property type="term" value="F:carboxypeptidase activity"/>
    <property type="evidence" value="ECO:0007669"/>
    <property type="project" value="UniProtKB-KW"/>
</dbReference>
<dbReference type="InterPro" id="IPR029062">
    <property type="entry name" value="Class_I_gatase-like"/>
</dbReference>
<feature type="domain" description="LD-carboxypeptidase N-terminal" evidence="7">
    <location>
        <begin position="49"/>
        <end position="169"/>
    </location>
</feature>
<dbReference type="SUPFAM" id="SSF52317">
    <property type="entry name" value="Class I glutamine amidotransferase-like"/>
    <property type="match status" value="1"/>
</dbReference>
<dbReference type="Pfam" id="PF17676">
    <property type="entry name" value="Peptidase_S66C"/>
    <property type="match status" value="1"/>
</dbReference>
<evidence type="ECO:0000256" key="5">
    <source>
        <dbReference type="ARBA" id="ARBA00022825"/>
    </source>
</evidence>
<dbReference type="InterPro" id="IPR027461">
    <property type="entry name" value="Carboxypeptidase_A_C_sf"/>
</dbReference>
<dbReference type="PANTHER" id="PTHR30237">
    <property type="entry name" value="MURAMOYLTETRAPEPTIDE CARBOXYPEPTIDASE"/>
    <property type="match status" value="1"/>
</dbReference>
<feature type="region of interest" description="Disordered" evidence="6">
    <location>
        <begin position="1"/>
        <end position="39"/>
    </location>
</feature>
<reference evidence="9" key="1">
    <citation type="submission" date="2021-01" db="EMBL/GenBank/DDBJ databases">
        <title>Whole genome shotgun sequence of Sphaerisporangium rufum NBRC 109079.</title>
        <authorList>
            <person name="Komaki H."/>
            <person name="Tamura T."/>
        </authorList>
    </citation>
    <scope>NUCLEOTIDE SEQUENCE</scope>
    <source>
        <strain evidence="9">NBRC 109079</strain>
    </source>
</reference>
<dbReference type="RefSeq" id="WP_203983216.1">
    <property type="nucleotide sequence ID" value="NZ_BOOU01000024.1"/>
</dbReference>
<evidence type="ECO:0000313" key="9">
    <source>
        <dbReference type="EMBL" id="GII76586.1"/>
    </source>
</evidence>
<evidence type="ECO:0000256" key="1">
    <source>
        <dbReference type="ARBA" id="ARBA00010233"/>
    </source>
</evidence>
<evidence type="ECO:0000256" key="4">
    <source>
        <dbReference type="ARBA" id="ARBA00022801"/>
    </source>
</evidence>
<evidence type="ECO:0000259" key="7">
    <source>
        <dbReference type="Pfam" id="PF02016"/>
    </source>
</evidence>
<dbReference type="SUPFAM" id="SSF141986">
    <property type="entry name" value="LD-carboxypeptidase A C-terminal domain-like"/>
    <property type="match status" value="1"/>
</dbReference>
<dbReference type="Pfam" id="PF02016">
    <property type="entry name" value="Peptidase_S66"/>
    <property type="match status" value="1"/>
</dbReference>
<keyword evidence="2" id="KW-0121">Carboxypeptidase</keyword>
<dbReference type="InterPro" id="IPR040449">
    <property type="entry name" value="Peptidase_S66_N"/>
</dbReference>
<dbReference type="Proteomes" id="UP000655287">
    <property type="component" value="Unassembled WGS sequence"/>
</dbReference>
<proteinExistence type="inferred from homology"/>
<evidence type="ECO:0000256" key="6">
    <source>
        <dbReference type="SAM" id="MobiDB-lite"/>
    </source>
</evidence>
<dbReference type="InterPro" id="IPR040921">
    <property type="entry name" value="Peptidase_S66C"/>
</dbReference>
<dbReference type="GO" id="GO:0008236">
    <property type="term" value="F:serine-type peptidase activity"/>
    <property type="evidence" value="ECO:0007669"/>
    <property type="project" value="UniProtKB-KW"/>
</dbReference>
<keyword evidence="10" id="KW-1185">Reference proteome</keyword>
<dbReference type="GO" id="GO:0006508">
    <property type="term" value="P:proteolysis"/>
    <property type="evidence" value="ECO:0007669"/>
    <property type="project" value="UniProtKB-KW"/>
</dbReference>
<dbReference type="Gene3D" id="3.50.30.60">
    <property type="entry name" value="LD-carboxypeptidase A C-terminal domain-like"/>
    <property type="match status" value="1"/>
</dbReference>
<evidence type="ECO:0000256" key="3">
    <source>
        <dbReference type="ARBA" id="ARBA00022670"/>
    </source>
</evidence>
<dbReference type="EMBL" id="BOOU01000024">
    <property type="protein sequence ID" value="GII76586.1"/>
    <property type="molecule type" value="Genomic_DNA"/>
</dbReference>
<comment type="caution">
    <text evidence="9">The sequence shown here is derived from an EMBL/GenBank/DDBJ whole genome shotgun (WGS) entry which is preliminary data.</text>
</comment>
<dbReference type="InterPro" id="IPR027478">
    <property type="entry name" value="LdcA_N"/>
</dbReference>
<feature type="domain" description="LD-carboxypeptidase C-terminal" evidence="8">
    <location>
        <begin position="241"/>
        <end position="353"/>
    </location>
</feature>